<gene>
    <name evidence="1" type="ORF">MicloDRAFT_00003290</name>
</gene>
<dbReference type="EMBL" id="JH660635">
    <property type="protein sequence ID" value="EIM30802.1"/>
    <property type="molecule type" value="Genomic_DNA"/>
</dbReference>
<keyword evidence="2" id="KW-1185">Reference proteome</keyword>
<evidence type="ECO:0000313" key="1">
    <source>
        <dbReference type="EMBL" id="EIM30802.1"/>
    </source>
</evidence>
<dbReference type="PATRIC" id="fig|864069.3.peg.349"/>
<dbReference type="Proteomes" id="UP000003947">
    <property type="component" value="Unassembled WGS sequence"/>
</dbReference>
<dbReference type="STRING" id="864069.MicloDRAFT_00003290"/>
<dbReference type="AlphaFoldDB" id="I4Z3L0"/>
<protein>
    <submittedName>
        <fullName evidence="1">Uncharacterized protein</fullName>
    </submittedName>
</protein>
<organism evidence="1 2">
    <name type="scientific">Microvirga lotononidis</name>
    <dbReference type="NCBI Taxonomy" id="864069"/>
    <lineage>
        <taxon>Bacteria</taxon>
        <taxon>Pseudomonadati</taxon>
        <taxon>Pseudomonadota</taxon>
        <taxon>Alphaproteobacteria</taxon>
        <taxon>Hyphomicrobiales</taxon>
        <taxon>Methylobacteriaceae</taxon>
        <taxon>Microvirga</taxon>
    </lineage>
</organism>
<dbReference type="HOGENOM" id="CLU_2569980_0_0_5"/>
<reference evidence="1 2" key="1">
    <citation type="submission" date="2012-02" db="EMBL/GenBank/DDBJ databases">
        <title>Improved High-Quality Draft sequence of Microvirga sp. WSM3557.</title>
        <authorList>
            <consortium name="US DOE Joint Genome Institute"/>
            <person name="Lucas S."/>
            <person name="Han J."/>
            <person name="Lapidus A."/>
            <person name="Cheng J.-F."/>
            <person name="Goodwin L."/>
            <person name="Pitluck S."/>
            <person name="Peters L."/>
            <person name="Zhang X."/>
            <person name="Detter J.C."/>
            <person name="Han C."/>
            <person name="Tapia R."/>
            <person name="Land M."/>
            <person name="Hauser L."/>
            <person name="Kyrpides N."/>
            <person name="Ivanova N."/>
            <person name="Pagani I."/>
            <person name="Brau L."/>
            <person name="Yates R."/>
            <person name="O'Hara G."/>
            <person name="Rui T."/>
            <person name="Howieson J."/>
            <person name="Reeve W."/>
            <person name="Woyke T."/>
        </authorList>
    </citation>
    <scope>NUCLEOTIDE SEQUENCE [LARGE SCALE GENOMIC DNA]</scope>
    <source>
        <strain evidence="1 2">WSM3557</strain>
    </source>
</reference>
<sequence>MSPIWGGLALATYVVAIRREARLEPVTAEECVRQVPGVQVKEAGNPSCVVIEASPQAVSEIERRFGDKLIVEADIRHKRLL</sequence>
<proteinExistence type="predicted"/>
<evidence type="ECO:0000313" key="2">
    <source>
        <dbReference type="Proteomes" id="UP000003947"/>
    </source>
</evidence>
<name>I4Z3L0_9HYPH</name>
<accession>I4Z3L0</accession>